<dbReference type="GO" id="GO:0005975">
    <property type="term" value="P:carbohydrate metabolic process"/>
    <property type="evidence" value="ECO:0007669"/>
    <property type="project" value="UniProtKB-ARBA"/>
</dbReference>
<evidence type="ECO:0000313" key="2">
    <source>
        <dbReference type="Proteomes" id="UP000184048"/>
    </source>
</evidence>
<dbReference type="AlphaFoldDB" id="A0A1M5EJ20"/>
<dbReference type="PROSITE" id="PS51257">
    <property type="entry name" value="PROKAR_LIPOPROTEIN"/>
    <property type="match status" value="1"/>
</dbReference>
<dbReference type="OrthoDB" id="9814380at2"/>
<sequence length="271" mass="30137">MQKVIYSLYGTLLFILLLSTQIGVSSCTKEITKQDTVWKSDIIGKHINDSLWGYYPIEGNTSDASGNNHALTLKNGASLSYDIHGNDLSALDFNGYENYASIADGALFPSATAFSVSLTVMPRENRGLFFGKQDYNTGKAASFNVGIDNVINGDVARFSITTNQDQICDQIPANGYLLSNPRVFHPFAWYHVIITFNNGTMKLYINGSLVNSQTIDIHTINHCVNGQFILANWWSGDHNGFNGKMDDIRIYTRTLSDIEVKYLFDKCSINP</sequence>
<dbReference type="RefSeq" id="WP_072836668.1">
    <property type="nucleotide sequence ID" value="NZ_FQUU01000018.1"/>
</dbReference>
<proteinExistence type="predicted"/>
<protein>
    <submittedName>
        <fullName evidence="1">Concanavalin A-like lectin/glucanases superfamily protein</fullName>
    </submittedName>
</protein>
<dbReference type="EMBL" id="FQUU01000018">
    <property type="protein sequence ID" value="SHF79130.1"/>
    <property type="molecule type" value="Genomic_DNA"/>
</dbReference>
<dbReference type="STRING" id="1121884.SAMN02745131_03545"/>
<dbReference type="GO" id="GO:0004553">
    <property type="term" value="F:hydrolase activity, hydrolyzing O-glycosyl compounds"/>
    <property type="evidence" value="ECO:0007669"/>
    <property type="project" value="UniProtKB-ARBA"/>
</dbReference>
<dbReference type="SUPFAM" id="SSF49899">
    <property type="entry name" value="Concanavalin A-like lectins/glucanases"/>
    <property type="match status" value="1"/>
</dbReference>
<dbReference type="Gene3D" id="2.60.120.200">
    <property type="match status" value="1"/>
</dbReference>
<dbReference type="Proteomes" id="UP000184048">
    <property type="component" value="Unassembled WGS sequence"/>
</dbReference>
<keyword evidence="2" id="KW-1185">Reference proteome</keyword>
<dbReference type="Pfam" id="PF13385">
    <property type="entry name" value="Laminin_G_3"/>
    <property type="match status" value="1"/>
</dbReference>
<organism evidence="1 2">
    <name type="scientific">Flavisolibacter ginsengisoli DSM 18119</name>
    <dbReference type="NCBI Taxonomy" id="1121884"/>
    <lineage>
        <taxon>Bacteria</taxon>
        <taxon>Pseudomonadati</taxon>
        <taxon>Bacteroidota</taxon>
        <taxon>Chitinophagia</taxon>
        <taxon>Chitinophagales</taxon>
        <taxon>Chitinophagaceae</taxon>
        <taxon>Flavisolibacter</taxon>
    </lineage>
</organism>
<dbReference type="InterPro" id="IPR013320">
    <property type="entry name" value="ConA-like_dom_sf"/>
</dbReference>
<gene>
    <name evidence="1" type="ORF">SAMN02745131_03545</name>
</gene>
<keyword evidence="1" id="KW-0430">Lectin</keyword>
<dbReference type="GO" id="GO:0030246">
    <property type="term" value="F:carbohydrate binding"/>
    <property type="evidence" value="ECO:0007669"/>
    <property type="project" value="UniProtKB-KW"/>
</dbReference>
<evidence type="ECO:0000313" key="1">
    <source>
        <dbReference type="EMBL" id="SHF79130.1"/>
    </source>
</evidence>
<accession>A0A1M5EJ20</accession>
<reference evidence="1 2" key="1">
    <citation type="submission" date="2016-11" db="EMBL/GenBank/DDBJ databases">
        <authorList>
            <person name="Jaros S."/>
            <person name="Januszkiewicz K."/>
            <person name="Wedrychowicz H."/>
        </authorList>
    </citation>
    <scope>NUCLEOTIDE SEQUENCE [LARGE SCALE GENOMIC DNA]</scope>
    <source>
        <strain evidence="1 2">DSM 18119</strain>
    </source>
</reference>
<name>A0A1M5EJ20_9BACT</name>